<dbReference type="InterPro" id="IPR032359">
    <property type="entry name" value="KwaB-like"/>
</dbReference>
<reference evidence="1 2" key="1">
    <citation type="submission" date="2019-07" db="EMBL/GenBank/DDBJ databases">
        <title>Whole genome shotgun sequence of Kocuria flava NBRC 107626.</title>
        <authorList>
            <person name="Hosoyama A."/>
            <person name="Uohara A."/>
            <person name="Ohji S."/>
            <person name="Ichikawa N."/>
        </authorList>
    </citation>
    <scope>NUCLEOTIDE SEQUENCE [LARGE SCALE GENOMIC DNA]</scope>
    <source>
        <strain evidence="1 2">NBRC 107626</strain>
    </source>
</reference>
<evidence type="ECO:0008006" key="3">
    <source>
        <dbReference type="Google" id="ProtNLM"/>
    </source>
</evidence>
<dbReference type="Proteomes" id="UP000321155">
    <property type="component" value="Unassembled WGS sequence"/>
</dbReference>
<evidence type="ECO:0000313" key="2">
    <source>
        <dbReference type="Proteomes" id="UP000321155"/>
    </source>
</evidence>
<dbReference type="EMBL" id="BJZR01000033">
    <property type="protein sequence ID" value="GEO92153.1"/>
    <property type="molecule type" value="Genomic_DNA"/>
</dbReference>
<organism evidence="1 2">
    <name type="scientific">Kocuria flava</name>
    <dbReference type="NCBI Taxonomy" id="446860"/>
    <lineage>
        <taxon>Bacteria</taxon>
        <taxon>Bacillati</taxon>
        <taxon>Actinomycetota</taxon>
        <taxon>Actinomycetes</taxon>
        <taxon>Micrococcales</taxon>
        <taxon>Micrococcaceae</taxon>
        <taxon>Kocuria</taxon>
    </lineage>
</organism>
<sequence length="299" mass="33189">MADELPSTEGSLQLVVAWRSGKATIGRCIKTADDVEETLRSHAERAVAEMTDPAPYSPDTDMEDNTHLEADPEELFDTSLIETLRQGASLQLATEQELKTKALFCHAAVIGRGDAETIFVKKRSPIQLGKKSVVATLLNNTLDKIETPIFAFDNRYDAIITKSKVYVLDKSSFEGLFKESPAVLAKTTEWVQEVSSVVSMTDGSQEILETVLKRNQHLRKKFQAIMRRPHIQTLTPDTLRSVILSSGYNPTELMDGDNLSVTDTNVKTVLQLLNEDLFIGSFSQEPFAAGSKRHMASKR</sequence>
<keyword evidence="2" id="KW-1185">Reference proteome</keyword>
<comment type="caution">
    <text evidence="1">The sequence shown here is derived from an EMBL/GenBank/DDBJ whole genome shotgun (WGS) entry which is preliminary data.</text>
</comment>
<evidence type="ECO:0000313" key="1">
    <source>
        <dbReference type="EMBL" id="GEO92153.1"/>
    </source>
</evidence>
<dbReference type="Pfam" id="PF16162">
    <property type="entry name" value="KwaB"/>
    <property type="match status" value="1"/>
</dbReference>
<proteinExistence type="predicted"/>
<name>A0ABQ0X3T0_9MICC</name>
<dbReference type="RefSeq" id="WP_169798033.1">
    <property type="nucleotide sequence ID" value="NZ_BJZR01000033.1"/>
</dbReference>
<protein>
    <recommendedName>
        <fullName evidence="3">Cyclic nucleotide-binding domain-containing protein</fullName>
    </recommendedName>
</protein>
<accession>A0ABQ0X3T0</accession>
<gene>
    <name evidence="1" type="ORF">KFL01_14590</name>
</gene>